<reference evidence="4 5" key="1">
    <citation type="submission" date="2020-08" db="EMBL/GenBank/DDBJ databases">
        <title>Bridging the membrane lipid divide: bacteria of the FCB group superphylum have the potential to synthesize archaeal ether lipids.</title>
        <authorList>
            <person name="Villanueva L."/>
            <person name="Von Meijenfeldt F.A.B."/>
            <person name="Westbye A.B."/>
            <person name="Yadav S."/>
            <person name="Hopmans E.C."/>
            <person name="Dutilh B.E."/>
            <person name="Sinninghe Damste J.S."/>
        </authorList>
    </citation>
    <scope>NUCLEOTIDE SEQUENCE [LARGE SCALE GENOMIC DNA]</scope>
    <source>
        <strain evidence="4">NIOZ-UU82</strain>
    </source>
</reference>
<evidence type="ECO:0000313" key="5">
    <source>
        <dbReference type="Proteomes" id="UP000603545"/>
    </source>
</evidence>
<comment type="caution">
    <text evidence="4">The sequence shown here is derived from an EMBL/GenBank/DDBJ whole genome shotgun (WGS) entry which is preliminary data.</text>
</comment>
<dbReference type="GO" id="GO:0016491">
    <property type="term" value="F:oxidoreductase activity"/>
    <property type="evidence" value="ECO:0007669"/>
    <property type="project" value="InterPro"/>
</dbReference>
<dbReference type="Proteomes" id="UP000603545">
    <property type="component" value="Unassembled WGS sequence"/>
</dbReference>
<dbReference type="GO" id="GO:0016209">
    <property type="term" value="F:antioxidant activity"/>
    <property type="evidence" value="ECO:0007669"/>
    <property type="project" value="InterPro"/>
</dbReference>
<feature type="chain" id="PRO_5035203776" evidence="2">
    <location>
        <begin position="25"/>
        <end position="191"/>
    </location>
</feature>
<feature type="signal peptide" evidence="2">
    <location>
        <begin position="1"/>
        <end position="24"/>
    </location>
</feature>
<evidence type="ECO:0000256" key="2">
    <source>
        <dbReference type="SAM" id="SignalP"/>
    </source>
</evidence>
<dbReference type="CDD" id="cd02966">
    <property type="entry name" value="TlpA_like_family"/>
    <property type="match status" value="1"/>
</dbReference>
<dbReference type="EMBL" id="JACNLL010000031">
    <property type="protein sequence ID" value="MBC8199036.1"/>
    <property type="molecule type" value="Genomic_DNA"/>
</dbReference>
<keyword evidence="1" id="KW-0676">Redox-active center</keyword>
<dbReference type="PROSITE" id="PS51352">
    <property type="entry name" value="THIOREDOXIN_2"/>
    <property type="match status" value="1"/>
</dbReference>
<keyword evidence="2" id="KW-0732">Signal</keyword>
<dbReference type="InterPro" id="IPR000866">
    <property type="entry name" value="AhpC/TSA"/>
</dbReference>
<gene>
    <name evidence="4" type="ORF">H8E80_03200</name>
</gene>
<dbReference type="Pfam" id="PF00578">
    <property type="entry name" value="AhpC-TSA"/>
    <property type="match status" value="1"/>
</dbReference>
<protein>
    <submittedName>
        <fullName evidence="4">Redoxin domain-containing protein</fullName>
    </submittedName>
</protein>
<dbReference type="Gene3D" id="3.40.30.10">
    <property type="entry name" value="Glutaredoxin"/>
    <property type="match status" value="1"/>
</dbReference>
<evidence type="ECO:0000259" key="3">
    <source>
        <dbReference type="PROSITE" id="PS51352"/>
    </source>
</evidence>
<evidence type="ECO:0000256" key="1">
    <source>
        <dbReference type="ARBA" id="ARBA00023284"/>
    </source>
</evidence>
<dbReference type="InterPro" id="IPR036249">
    <property type="entry name" value="Thioredoxin-like_sf"/>
</dbReference>
<proteinExistence type="predicted"/>
<feature type="domain" description="Thioredoxin" evidence="3">
    <location>
        <begin position="29"/>
        <end position="189"/>
    </location>
</feature>
<dbReference type="InterPro" id="IPR017937">
    <property type="entry name" value="Thioredoxin_CS"/>
</dbReference>
<dbReference type="AlphaFoldDB" id="A0A8J6T9W4"/>
<dbReference type="SUPFAM" id="SSF52833">
    <property type="entry name" value="Thioredoxin-like"/>
    <property type="match status" value="1"/>
</dbReference>
<name>A0A8J6T9W4_9BACT</name>
<accession>A0A8J6T9W4</accession>
<evidence type="ECO:0000313" key="4">
    <source>
        <dbReference type="EMBL" id="MBC8199036.1"/>
    </source>
</evidence>
<organism evidence="4 5">
    <name type="scientific">Candidatus Desulfaltia bathyphila</name>
    <dbReference type="NCBI Taxonomy" id="2841697"/>
    <lineage>
        <taxon>Bacteria</taxon>
        <taxon>Pseudomonadati</taxon>
        <taxon>Thermodesulfobacteriota</taxon>
        <taxon>Desulfobacteria</taxon>
        <taxon>Desulfobacterales</taxon>
        <taxon>Desulfobacterales incertae sedis</taxon>
        <taxon>Candidatus Desulfaltia</taxon>
    </lineage>
</organism>
<dbReference type="PROSITE" id="PS00194">
    <property type="entry name" value="THIOREDOXIN_1"/>
    <property type="match status" value="1"/>
</dbReference>
<dbReference type="InterPro" id="IPR013766">
    <property type="entry name" value="Thioredoxin_domain"/>
</dbReference>
<sequence length="191" mass="21192">MKKILIHFIALAVCVFVFSSTVTAAKSPPLKGAILPEINLAVPVKDSDRSYLGLPTSGFFKIPQIKARVVIIEIFSMYCPHCQGDAPDVNKLYNMIEGNPKLKNKVKLIGIGAGNSSYEVEVFAKTYHIPFPLFADMDYSIHKVLGEVRTPYFIGIKINNDGTHRIFYSKLGGVDNPDQFLDLMLRLSGVK</sequence>